<dbReference type="STRING" id="60517.A0A0R3WA69"/>
<dbReference type="Proteomes" id="UP000282613">
    <property type="component" value="Unassembled WGS sequence"/>
</dbReference>
<feature type="region of interest" description="Disordered" evidence="1">
    <location>
        <begin position="284"/>
        <end position="304"/>
    </location>
</feature>
<dbReference type="GO" id="GO:0003676">
    <property type="term" value="F:nucleic acid binding"/>
    <property type="evidence" value="ECO:0007669"/>
    <property type="project" value="InterPro"/>
</dbReference>
<dbReference type="GO" id="GO:0015074">
    <property type="term" value="P:DNA integration"/>
    <property type="evidence" value="ECO:0007669"/>
    <property type="project" value="InterPro"/>
</dbReference>
<dbReference type="PROSITE" id="PS50994">
    <property type="entry name" value="INTEGRASE"/>
    <property type="match status" value="1"/>
</dbReference>
<name>A0A0R3WA69_TAEAS</name>
<proteinExistence type="predicted"/>
<evidence type="ECO:0000259" key="2">
    <source>
        <dbReference type="PROSITE" id="PS50994"/>
    </source>
</evidence>
<evidence type="ECO:0000313" key="5">
    <source>
        <dbReference type="WBParaSite" id="TASK_0000741401-mRNA-1"/>
    </source>
</evidence>
<dbReference type="WBParaSite" id="TASK_0000741401-mRNA-1">
    <property type="protein sequence ID" value="TASK_0000741401-mRNA-1"/>
    <property type="gene ID" value="TASK_0000741401"/>
</dbReference>
<protein>
    <submittedName>
        <fullName evidence="5">Integrase catalytic domain-containing protein</fullName>
    </submittedName>
</protein>
<reference evidence="5" key="1">
    <citation type="submission" date="2017-02" db="UniProtKB">
        <authorList>
            <consortium name="WormBaseParasite"/>
        </authorList>
    </citation>
    <scope>IDENTIFICATION</scope>
</reference>
<dbReference type="PANTHER" id="PTHR37984:SF15">
    <property type="entry name" value="INTEGRASE CATALYTIC DOMAIN-CONTAINING PROTEIN"/>
    <property type="match status" value="1"/>
</dbReference>
<dbReference type="Gene3D" id="3.30.420.10">
    <property type="entry name" value="Ribonuclease H-like superfamily/Ribonuclease H"/>
    <property type="match status" value="1"/>
</dbReference>
<dbReference type="FunFam" id="1.10.340.70:FF:000001">
    <property type="entry name" value="Retrovirus-related Pol polyprotein from transposon gypsy-like Protein"/>
    <property type="match status" value="1"/>
</dbReference>
<dbReference type="PANTHER" id="PTHR37984">
    <property type="entry name" value="PROTEIN CBG26694"/>
    <property type="match status" value="1"/>
</dbReference>
<reference evidence="3 4" key="2">
    <citation type="submission" date="2018-11" db="EMBL/GenBank/DDBJ databases">
        <authorList>
            <consortium name="Pathogen Informatics"/>
        </authorList>
    </citation>
    <scope>NUCLEOTIDE SEQUENCE [LARGE SCALE GENOMIC DNA]</scope>
</reference>
<keyword evidence="4" id="KW-1185">Reference proteome</keyword>
<dbReference type="Gene3D" id="1.10.340.70">
    <property type="match status" value="1"/>
</dbReference>
<dbReference type="InterPro" id="IPR036397">
    <property type="entry name" value="RNaseH_sf"/>
</dbReference>
<dbReference type="SUPFAM" id="SSF53098">
    <property type="entry name" value="Ribonuclease H-like"/>
    <property type="match status" value="1"/>
</dbReference>
<evidence type="ECO:0000313" key="3">
    <source>
        <dbReference type="EMBL" id="VDK38334.1"/>
    </source>
</evidence>
<accession>A0A0R3WA69</accession>
<gene>
    <name evidence="3" type="ORF">TASK_LOCUS7415</name>
</gene>
<dbReference type="OrthoDB" id="10047254at2759"/>
<dbReference type="InterPro" id="IPR012337">
    <property type="entry name" value="RNaseH-like_sf"/>
</dbReference>
<organism evidence="5">
    <name type="scientific">Taenia asiatica</name>
    <name type="common">Asian tapeworm</name>
    <dbReference type="NCBI Taxonomy" id="60517"/>
    <lineage>
        <taxon>Eukaryota</taxon>
        <taxon>Metazoa</taxon>
        <taxon>Spiralia</taxon>
        <taxon>Lophotrochozoa</taxon>
        <taxon>Platyhelminthes</taxon>
        <taxon>Cestoda</taxon>
        <taxon>Eucestoda</taxon>
        <taxon>Cyclophyllidea</taxon>
        <taxon>Taeniidae</taxon>
        <taxon>Taenia</taxon>
    </lineage>
</organism>
<dbReference type="Pfam" id="PF17921">
    <property type="entry name" value="Integrase_H2C2"/>
    <property type="match status" value="1"/>
</dbReference>
<dbReference type="InterPro" id="IPR001584">
    <property type="entry name" value="Integrase_cat-core"/>
</dbReference>
<dbReference type="InterPro" id="IPR050951">
    <property type="entry name" value="Retrovirus_Pol_polyprotein"/>
</dbReference>
<evidence type="ECO:0000313" key="4">
    <source>
        <dbReference type="Proteomes" id="UP000282613"/>
    </source>
</evidence>
<dbReference type="InterPro" id="IPR041588">
    <property type="entry name" value="Integrase_H2C2"/>
</dbReference>
<feature type="domain" description="Integrase catalytic" evidence="2">
    <location>
        <begin position="224"/>
        <end position="304"/>
    </location>
</feature>
<dbReference type="EMBL" id="UYRS01018614">
    <property type="protein sequence ID" value="VDK38334.1"/>
    <property type="molecule type" value="Genomic_DNA"/>
</dbReference>
<sequence>MVRNSQDHLIAKQVIVRTDHQALTRLGIMKEIDRSLARWYEELQQHGFATVQYIMGNTHINVEALARRPLSAERDSSMVGKLFLSKPTRHQWRNTQSIDPDTALAYERFLAFSYKPTAEEINLSSKANRRIWRQWSKPSLEDEVLWYQEEATSPKRLVVPDSLIQSVLQGLHEQLGYVGEEKMVEASSKRYWWLSLTPDSLDFCQTCITCSSFKKPYSTAIAPLQPMPTEFQGERVRIDIMGPLLLTKRGNRYILVMVDHFTKAAEPEPVKSQDTEMVESTFSNRRNCQHGVPKPVHSDQVPNF</sequence>
<evidence type="ECO:0000256" key="1">
    <source>
        <dbReference type="SAM" id="MobiDB-lite"/>
    </source>
</evidence>
<dbReference type="AlphaFoldDB" id="A0A0R3WA69"/>